<comment type="caution">
    <text evidence="4">The sequence shown here is derived from an EMBL/GenBank/DDBJ whole genome shotgun (WGS) entry which is preliminary data.</text>
</comment>
<gene>
    <name evidence="4" type="ORF">Q9L58_004087</name>
</gene>
<organism evidence="4 5">
    <name type="scientific">Discina gigas</name>
    <dbReference type="NCBI Taxonomy" id="1032678"/>
    <lineage>
        <taxon>Eukaryota</taxon>
        <taxon>Fungi</taxon>
        <taxon>Dikarya</taxon>
        <taxon>Ascomycota</taxon>
        <taxon>Pezizomycotina</taxon>
        <taxon>Pezizomycetes</taxon>
        <taxon>Pezizales</taxon>
        <taxon>Discinaceae</taxon>
        <taxon>Discina</taxon>
    </lineage>
</organism>
<dbReference type="Pfam" id="PF08661">
    <property type="entry name" value="Rep_fac-A_3"/>
    <property type="match status" value="1"/>
</dbReference>
<name>A0ABR3GMP1_9PEZI</name>
<dbReference type="EMBL" id="JBBBZM010000042">
    <property type="protein sequence ID" value="KAL0636866.1"/>
    <property type="molecule type" value="Genomic_DNA"/>
</dbReference>
<accession>A0ABR3GMP1</accession>
<evidence type="ECO:0000313" key="4">
    <source>
        <dbReference type="EMBL" id="KAL0636866.1"/>
    </source>
</evidence>
<evidence type="ECO:0000256" key="2">
    <source>
        <dbReference type="ARBA" id="ARBA00009761"/>
    </source>
</evidence>
<reference evidence="4 5" key="1">
    <citation type="submission" date="2024-02" db="EMBL/GenBank/DDBJ databases">
        <title>Discinaceae phylogenomics.</title>
        <authorList>
            <person name="Dirks A.C."/>
            <person name="James T.Y."/>
        </authorList>
    </citation>
    <scope>NUCLEOTIDE SEQUENCE [LARGE SCALE GENOMIC DNA]</scope>
    <source>
        <strain evidence="4 5">ACD0624</strain>
    </source>
</reference>
<proteinExistence type="inferred from homology"/>
<sequence length="105" mass="11752">MSEQAPRINAPLLEQFQNRVVRVVGKVLELRGDTATIDSHGSITIFLDRDSQLIVGRATEIVGKVQPDLTIKVMSAVDFGTNIDFNVYDSLVEVNHLYKEIFYDG</sequence>
<dbReference type="InterPro" id="IPR013970">
    <property type="entry name" value="Rfa2"/>
</dbReference>
<evidence type="ECO:0000256" key="1">
    <source>
        <dbReference type="ARBA" id="ARBA00004123"/>
    </source>
</evidence>
<evidence type="ECO:0000313" key="5">
    <source>
        <dbReference type="Proteomes" id="UP001447188"/>
    </source>
</evidence>
<dbReference type="PANTHER" id="PTHR15114:SF1">
    <property type="entry name" value="REPLICATION PROTEIN A 14 KDA SUBUNIT"/>
    <property type="match status" value="1"/>
</dbReference>
<comment type="similarity">
    <text evidence="2">Belongs to the replication factor A protein 3 family.</text>
</comment>
<dbReference type="PANTHER" id="PTHR15114">
    <property type="entry name" value="REPLICATION PROTEIN A3"/>
    <property type="match status" value="1"/>
</dbReference>
<comment type="subcellular location">
    <subcellularLocation>
        <location evidence="1">Nucleus</location>
    </subcellularLocation>
</comment>
<keyword evidence="5" id="KW-1185">Reference proteome</keyword>
<dbReference type="InterPro" id="IPR012340">
    <property type="entry name" value="NA-bd_OB-fold"/>
</dbReference>
<dbReference type="CDD" id="cd04479">
    <property type="entry name" value="RPA3"/>
    <property type="match status" value="1"/>
</dbReference>
<keyword evidence="3" id="KW-0539">Nucleus</keyword>
<evidence type="ECO:0008006" key="6">
    <source>
        <dbReference type="Google" id="ProtNLM"/>
    </source>
</evidence>
<dbReference type="Gene3D" id="2.40.50.140">
    <property type="entry name" value="Nucleic acid-binding proteins"/>
    <property type="match status" value="1"/>
</dbReference>
<evidence type="ECO:0000256" key="3">
    <source>
        <dbReference type="ARBA" id="ARBA00023242"/>
    </source>
</evidence>
<protein>
    <recommendedName>
        <fullName evidence="6">Replication factor A protein 3</fullName>
    </recommendedName>
</protein>
<dbReference type="Proteomes" id="UP001447188">
    <property type="component" value="Unassembled WGS sequence"/>
</dbReference>
<dbReference type="SUPFAM" id="SSF50249">
    <property type="entry name" value="Nucleic acid-binding proteins"/>
    <property type="match status" value="1"/>
</dbReference>